<feature type="region of interest" description="Disordered" evidence="1">
    <location>
        <begin position="55"/>
        <end position="141"/>
    </location>
</feature>
<proteinExistence type="predicted"/>
<feature type="compositionally biased region" description="Low complexity" evidence="1">
    <location>
        <begin position="116"/>
        <end position="136"/>
    </location>
</feature>
<keyword evidence="2" id="KW-0732">Signal</keyword>
<evidence type="ECO:0000313" key="3">
    <source>
        <dbReference type="EMBL" id="CAA2101838.1"/>
    </source>
</evidence>
<feature type="chain" id="PRO_5025599580" evidence="2">
    <location>
        <begin position="22"/>
        <end position="193"/>
    </location>
</feature>
<dbReference type="AlphaFoldDB" id="A0A679IXF3"/>
<feature type="signal peptide" evidence="2">
    <location>
        <begin position="1"/>
        <end position="21"/>
    </location>
</feature>
<evidence type="ECO:0000256" key="1">
    <source>
        <dbReference type="SAM" id="MobiDB-lite"/>
    </source>
</evidence>
<feature type="compositionally biased region" description="Polar residues" evidence="1">
    <location>
        <begin position="77"/>
        <end position="100"/>
    </location>
</feature>
<protein>
    <submittedName>
        <fullName evidence="3">Uncharacterized protein</fullName>
    </submittedName>
</protein>
<evidence type="ECO:0000256" key="2">
    <source>
        <dbReference type="SAM" id="SignalP"/>
    </source>
</evidence>
<reference evidence="3" key="1">
    <citation type="submission" date="2019-12" db="EMBL/GenBank/DDBJ databases">
        <authorList>
            <person name="Cremers G."/>
        </authorList>
    </citation>
    <scope>NUCLEOTIDE SEQUENCE</scope>
    <source>
        <strain evidence="3">Mbul1</strain>
    </source>
</reference>
<name>A0A679IXF3_9HYPH</name>
<accession>A0A679IXF3</accession>
<sequence>MRLFMATTMAALVFVPALAFAQGQIAPPTSGGDPGSGRPANLCVELVAFIGQPDAASKAAETPPQLATAVTAKKSGDTSAQPSAPGTPQNTSGLSGQVTASGPGAAGPQGTEQNKAAPTGATATASAPSGDTSATSKPTPENVQHIEKAARANDLLECRAVAQAMRRAGVVMPAPLLALSAMSPKLLDAAPRP</sequence>
<dbReference type="EMBL" id="LR743504">
    <property type="protein sequence ID" value="CAA2101838.1"/>
    <property type="molecule type" value="Genomic_DNA"/>
</dbReference>
<organism evidence="3">
    <name type="scientific">Methylobacterium bullatum</name>
    <dbReference type="NCBI Taxonomy" id="570505"/>
    <lineage>
        <taxon>Bacteria</taxon>
        <taxon>Pseudomonadati</taxon>
        <taxon>Pseudomonadota</taxon>
        <taxon>Alphaproteobacteria</taxon>
        <taxon>Hyphomicrobiales</taxon>
        <taxon>Methylobacteriaceae</taxon>
        <taxon>Methylobacterium</taxon>
    </lineage>
</organism>
<gene>
    <name evidence="3" type="ORF">MBUL_01380</name>
</gene>